<comment type="caution">
    <text evidence="1">The sequence shown here is derived from an EMBL/GenBank/DDBJ whole genome shotgun (WGS) entry which is preliminary data.</text>
</comment>
<name>A0ABR8JT84_9BACT</name>
<sequence>MQPTGWRGRVPTASDLYSFLTRLPSTLNIDAMEDSQVLLLAQADLETNYAESSVFERYMRLLLQSREVALQERVNATLSQTSGEKYQHFVRQYPTIVQRVPQHVIAFYLGITPESLSRVRRQL</sequence>
<reference evidence="1 2" key="1">
    <citation type="submission" date="2020-09" db="EMBL/GenBank/DDBJ databases">
        <authorList>
            <person name="Kim M.K."/>
        </authorList>
    </citation>
    <scope>NUCLEOTIDE SEQUENCE [LARGE SCALE GENOMIC DNA]</scope>
    <source>
        <strain evidence="1 2">BT189</strain>
    </source>
</reference>
<dbReference type="Proteomes" id="UP000606003">
    <property type="component" value="Unassembled WGS sequence"/>
</dbReference>
<dbReference type="SUPFAM" id="SSF51206">
    <property type="entry name" value="cAMP-binding domain-like"/>
    <property type="match status" value="1"/>
</dbReference>
<dbReference type="InterPro" id="IPR014710">
    <property type="entry name" value="RmlC-like_jellyroll"/>
</dbReference>
<protein>
    <submittedName>
        <fullName evidence="1">Crp/Fnr family transcriptional regulator</fullName>
    </submittedName>
</protein>
<dbReference type="InterPro" id="IPR018490">
    <property type="entry name" value="cNMP-bd_dom_sf"/>
</dbReference>
<dbReference type="Gene3D" id="2.60.120.10">
    <property type="entry name" value="Jelly Rolls"/>
    <property type="match status" value="1"/>
</dbReference>
<evidence type="ECO:0000313" key="2">
    <source>
        <dbReference type="Proteomes" id="UP000606003"/>
    </source>
</evidence>
<dbReference type="RefSeq" id="WP_190923751.1">
    <property type="nucleotide sequence ID" value="NZ_JACXAC010000003.1"/>
</dbReference>
<proteinExistence type="predicted"/>
<evidence type="ECO:0000313" key="1">
    <source>
        <dbReference type="EMBL" id="MBD2722315.1"/>
    </source>
</evidence>
<gene>
    <name evidence="1" type="ORF">IC234_09265</name>
</gene>
<organism evidence="1 2">
    <name type="scientific">Hymenobacter armeniacus</name>
    <dbReference type="NCBI Taxonomy" id="2771358"/>
    <lineage>
        <taxon>Bacteria</taxon>
        <taxon>Pseudomonadati</taxon>
        <taxon>Bacteroidota</taxon>
        <taxon>Cytophagia</taxon>
        <taxon>Cytophagales</taxon>
        <taxon>Hymenobacteraceae</taxon>
        <taxon>Hymenobacter</taxon>
    </lineage>
</organism>
<keyword evidence="2" id="KW-1185">Reference proteome</keyword>
<dbReference type="EMBL" id="JACXAC010000003">
    <property type="protein sequence ID" value="MBD2722315.1"/>
    <property type="molecule type" value="Genomic_DNA"/>
</dbReference>
<accession>A0ABR8JT84</accession>